<reference evidence="7 8" key="1">
    <citation type="submission" date="2009-01" db="EMBL/GenBank/DDBJ databases">
        <authorList>
            <person name="Qin X."/>
            <person name="Bachman B."/>
            <person name="Battles P."/>
            <person name="Bell A."/>
            <person name="Bess C."/>
            <person name="Bickham C."/>
            <person name="Chaboub L."/>
            <person name="Chen D."/>
            <person name="Coyle M."/>
            <person name="Deiros D.R."/>
            <person name="Dinh H."/>
            <person name="Forbes L."/>
            <person name="Fowler G."/>
            <person name="Francisco L."/>
            <person name="Fu Q."/>
            <person name="Gubbala S."/>
            <person name="Hale W."/>
            <person name="Han Y."/>
            <person name="Hemphill L."/>
            <person name="Highlander S.K."/>
            <person name="Hirani K."/>
            <person name="Hogues M."/>
            <person name="Jackson L."/>
            <person name="Jakkamsetti A."/>
            <person name="Javaid M."/>
            <person name="Jiang H."/>
            <person name="Korchina V."/>
            <person name="Kovar C."/>
            <person name="Lara F."/>
            <person name="Lee S."/>
            <person name="Mata R."/>
            <person name="Mathew T."/>
            <person name="Moen C."/>
            <person name="Morales K."/>
            <person name="Munidasa M."/>
            <person name="Nazareth L."/>
            <person name="Ngo R."/>
            <person name="Nguyen L."/>
            <person name="Okwuonu G."/>
            <person name="Ongeri F."/>
            <person name="Patil S."/>
            <person name="Petrosino J."/>
            <person name="Pham C."/>
            <person name="Pham P."/>
            <person name="Pu L.-L."/>
            <person name="Puazo M."/>
            <person name="Raj R."/>
            <person name="Reid J."/>
            <person name="Rouhana J."/>
            <person name="Saada N."/>
            <person name="Shang Y."/>
            <person name="Simmons D."/>
            <person name="Thornton R."/>
            <person name="Warren J."/>
            <person name="Weissenberger G."/>
            <person name="Zhang J."/>
            <person name="Zhang L."/>
            <person name="Zhou C."/>
            <person name="Zhu D."/>
            <person name="Muzny D."/>
            <person name="Worley K."/>
            <person name="Gibbs R."/>
        </authorList>
    </citation>
    <scope>NUCLEOTIDE SEQUENCE [LARGE SCALE GENOMIC DNA]</scope>
    <source>
        <strain evidence="7 8">DSM 15436</strain>
    </source>
</reference>
<keyword evidence="5 6" id="KW-0269">Exonuclease</keyword>
<comment type="subunit">
    <text evidence="6">Heterooligomer composed of large and small subunits.</text>
</comment>
<dbReference type="SUPFAM" id="SSF116842">
    <property type="entry name" value="XseB-like"/>
    <property type="match status" value="1"/>
</dbReference>
<evidence type="ECO:0000313" key="7">
    <source>
        <dbReference type="EMBL" id="EEH64152.1"/>
    </source>
</evidence>
<comment type="similarity">
    <text evidence="1 6">Belongs to the XseB family.</text>
</comment>
<name>C0VZN3_9ACTO</name>
<dbReference type="EC" id="3.1.11.6" evidence="6"/>
<comment type="catalytic activity">
    <reaction evidence="6">
        <text>Exonucleolytic cleavage in either 5'- to 3'- or 3'- to 5'-direction to yield nucleoside 5'-phosphates.</text>
        <dbReference type="EC" id="3.1.11.6"/>
    </reaction>
</comment>
<dbReference type="OrthoDB" id="5244334at2"/>
<comment type="caution">
    <text evidence="7">The sequence shown here is derived from an EMBL/GenBank/DDBJ whole genome shotgun (WGS) entry which is preliminary data.</text>
</comment>
<accession>C0VZN3</accession>
<dbReference type="Pfam" id="PF02609">
    <property type="entry name" value="Exonuc_VII_S"/>
    <property type="match status" value="1"/>
</dbReference>
<gene>
    <name evidence="6 7" type="primary">xseB</name>
    <name evidence="7" type="ORF">HMPREF0044_0623</name>
</gene>
<sequence>MQNYTDPTALSYEQARDELIAIVRALETGSAPLEETLQMWERGEALAARCQQILSAAQQRLSQMTTPTPQ</sequence>
<dbReference type="GO" id="GO:0006308">
    <property type="term" value="P:DNA catabolic process"/>
    <property type="evidence" value="ECO:0007669"/>
    <property type="project" value="UniProtKB-UniRule"/>
</dbReference>
<organism evidence="7 8">
    <name type="scientific">Gleimia coleocanis DSM 15436</name>
    <dbReference type="NCBI Taxonomy" id="525245"/>
    <lineage>
        <taxon>Bacteria</taxon>
        <taxon>Bacillati</taxon>
        <taxon>Actinomycetota</taxon>
        <taxon>Actinomycetes</taxon>
        <taxon>Actinomycetales</taxon>
        <taxon>Actinomycetaceae</taxon>
        <taxon>Gleimia</taxon>
    </lineage>
</organism>
<dbReference type="GO" id="GO:0008855">
    <property type="term" value="F:exodeoxyribonuclease VII activity"/>
    <property type="evidence" value="ECO:0007669"/>
    <property type="project" value="UniProtKB-UniRule"/>
</dbReference>
<dbReference type="RefSeq" id="WP_006546083.1">
    <property type="nucleotide sequence ID" value="NZ_DS999539.1"/>
</dbReference>
<dbReference type="AlphaFoldDB" id="C0VZN3"/>
<dbReference type="Gene3D" id="1.10.287.1040">
    <property type="entry name" value="Exonuclease VII, small subunit"/>
    <property type="match status" value="1"/>
</dbReference>
<dbReference type="PIRSF" id="PIRSF006488">
    <property type="entry name" value="Exonuc_VII_S"/>
    <property type="match status" value="1"/>
</dbReference>
<dbReference type="InterPro" id="IPR003761">
    <property type="entry name" value="Exonuc_VII_S"/>
</dbReference>
<keyword evidence="8" id="KW-1185">Reference proteome</keyword>
<comment type="subcellular location">
    <subcellularLocation>
        <location evidence="6">Cytoplasm</location>
    </subcellularLocation>
</comment>
<dbReference type="PANTHER" id="PTHR34137:SF1">
    <property type="entry name" value="EXODEOXYRIBONUCLEASE 7 SMALL SUBUNIT"/>
    <property type="match status" value="1"/>
</dbReference>
<dbReference type="eggNOG" id="COG1722">
    <property type="taxonomic scope" value="Bacteria"/>
</dbReference>
<dbReference type="GO" id="GO:0009318">
    <property type="term" value="C:exodeoxyribonuclease VII complex"/>
    <property type="evidence" value="ECO:0007669"/>
    <property type="project" value="UniProtKB-UniRule"/>
</dbReference>
<dbReference type="Proteomes" id="UP000010301">
    <property type="component" value="Unassembled WGS sequence"/>
</dbReference>
<dbReference type="STRING" id="525245.HMPREF0044_0623"/>
<evidence type="ECO:0000256" key="2">
    <source>
        <dbReference type="ARBA" id="ARBA00022490"/>
    </source>
</evidence>
<dbReference type="NCBIfam" id="NF002139">
    <property type="entry name" value="PRK00977.1-3"/>
    <property type="match status" value="1"/>
</dbReference>
<keyword evidence="3 6" id="KW-0540">Nuclease</keyword>
<dbReference type="InterPro" id="IPR037004">
    <property type="entry name" value="Exonuc_VII_ssu_sf"/>
</dbReference>
<dbReference type="HAMAP" id="MF_00337">
    <property type="entry name" value="Exonuc_7_S"/>
    <property type="match status" value="1"/>
</dbReference>
<evidence type="ECO:0000256" key="5">
    <source>
        <dbReference type="ARBA" id="ARBA00022839"/>
    </source>
</evidence>
<evidence type="ECO:0000256" key="4">
    <source>
        <dbReference type="ARBA" id="ARBA00022801"/>
    </source>
</evidence>
<comment type="function">
    <text evidence="6">Bidirectionally degrades single-stranded DNA into large acid-insoluble oligonucleotides, which are then degraded further into small acid-soluble oligonucleotides.</text>
</comment>
<evidence type="ECO:0000256" key="1">
    <source>
        <dbReference type="ARBA" id="ARBA00009998"/>
    </source>
</evidence>
<proteinExistence type="inferred from homology"/>
<evidence type="ECO:0000256" key="3">
    <source>
        <dbReference type="ARBA" id="ARBA00022722"/>
    </source>
</evidence>
<keyword evidence="2 6" id="KW-0963">Cytoplasm</keyword>
<dbReference type="PANTHER" id="PTHR34137">
    <property type="entry name" value="EXODEOXYRIBONUCLEASE 7 SMALL SUBUNIT"/>
    <property type="match status" value="1"/>
</dbReference>
<dbReference type="NCBIfam" id="TIGR01280">
    <property type="entry name" value="xseB"/>
    <property type="match status" value="1"/>
</dbReference>
<dbReference type="HOGENOM" id="CLU_145918_0_2_11"/>
<keyword evidence="4 6" id="KW-0378">Hydrolase</keyword>
<protein>
    <recommendedName>
        <fullName evidence="6">Exodeoxyribonuclease 7 small subunit</fullName>
        <ecNumber evidence="6">3.1.11.6</ecNumber>
    </recommendedName>
    <alternativeName>
        <fullName evidence="6">Exodeoxyribonuclease VII small subunit</fullName>
        <shortName evidence="6">Exonuclease VII small subunit</shortName>
    </alternativeName>
</protein>
<dbReference type="EMBL" id="ACFG01000029">
    <property type="protein sequence ID" value="EEH64152.1"/>
    <property type="molecule type" value="Genomic_DNA"/>
</dbReference>
<dbReference type="GO" id="GO:0005829">
    <property type="term" value="C:cytosol"/>
    <property type="evidence" value="ECO:0007669"/>
    <property type="project" value="TreeGrafter"/>
</dbReference>
<evidence type="ECO:0000256" key="6">
    <source>
        <dbReference type="HAMAP-Rule" id="MF_00337"/>
    </source>
</evidence>
<evidence type="ECO:0000313" key="8">
    <source>
        <dbReference type="Proteomes" id="UP000010301"/>
    </source>
</evidence>